<feature type="region of interest" description="Disordered" evidence="1">
    <location>
        <begin position="311"/>
        <end position="341"/>
    </location>
</feature>
<dbReference type="eggNOG" id="KOG0987">
    <property type="taxonomic scope" value="Eukaryota"/>
</dbReference>
<reference evidence="3" key="1">
    <citation type="journal article" date="2013" name="Nature">
        <title>Pan genome of the phytoplankton Emiliania underpins its global distribution.</title>
        <authorList>
            <person name="Read B.A."/>
            <person name="Kegel J."/>
            <person name="Klute M.J."/>
            <person name="Kuo A."/>
            <person name="Lefebvre S.C."/>
            <person name="Maumus F."/>
            <person name="Mayer C."/>
            <person name="Miller J."/>
            <person name="Monier A."/>
            <person name="Salamov A."/>
            <person name="Young J."/>
            <person name="Aguilar M."/>
            <person name="Claverie J.M."/>
            <person name="Frickenhaus S."/>
            <person name="Gonzalez K."/>
            <person name="Herman E.K."/>
            <person name="Lin Y.C."/>
            <person name="Napier J."/>
            <person name="Ogata H."/>
            <person name="Sarno A.F."/>
            <person name="Shmutz J."/>
            <person name="Schroeder D."/>
            <person name="de Vargas C."/>
            <person name="Verret F."/>
            <person name="von Dassow P."/>
            <person name="Valentin K."/>
            <person name="Van de Peer Y."/>
            <person name="Wheeler G."/>
            <person name="Dacks J.B."/>
            <person name="Delwiche C.F."/>
            <person name="Dyhrman S.T."/>
            <person name="Glockner G."/>
            <person name="John U."/>
            <person name="Richards T."/>
            <person name="Worden A.Z."/>
            <person name="Zhang X."/>
            <person name="Grigoriev I.V."/>
            <person name="Allen A.E."/>
            <person name="Bidle K."/>
            <person name="Borodovsky M."/>
            <person name="Bowler C."/>
            <person name="Brownlee C."/>
            <person name="Cock J.M."/>
            <person name="Elias M."/>
            <person name="Gladyshev V.N."/>
            <person name="Groth M."/>
            <person name="Guda C."/>
            <person name="Hadaegh A."/>
            <person name="Iglesias-Rodriguez M.D."/>
            <person name="Jenkins J."/>
            <person name="Jones B.M."/>
            <person name="Lawson T."/>
            <person name="Leese F."/>
            <person name="Lindquist E."/>
            <person name="Lobanov A."/>
            <person name="Lomsadze A."/>
            <person name="Malik S.B."/>
            <person name="Marsh M.E."/>
            <person name="Mackinder L."/>
            <person name="Mock T."/>
            <person name="Mueller-Roeber B."/>
            <person name="Pagarete A."/>
            <person name="Parker M."/>
            <person name="Probert I."/>
            <person name="Quesneville H."/>
            <person name="Raines C."/>
            <person name="Rensing S.A."/>
            <person name="Riano-Pachon D.M."/>
            <person name="Richier S."/>
            <person name="Rokitta S."/>
            <person name="Shiraiwa Y."/>
            <person name="Soanes D.M."/>
            <person name="van der Giezen M."/>
            <person name="Wahlund T.M."/>
            <person name="Williams B."/>
            <person name="Wilson W."/>
            <person name="Wolfe G."/>
            <person name="Wurch L.L."/>
        </authorList>
    </citation>
    <scope>NUCLEOTIDE SEQUENCE</scope>
</reference>
<evidence type="ECO:0000256" key="1">
    <source>
        <dbReference type="SAM" id="MobiDB-lite"/>
    </source>
</evidence>
<proteinExistence type="predicted"/>
<dbReference type="RefSeq" id="XP_005779926.1">
    <property type="nucleotide sequence ID" value="XM_005779869.1"/>
</dbReference>
<organism evidence="2 3">
    <name type="scientific">Emiliania huxleyi (strain CCMP1516)</name>
    <dbReference type="NCBI Taxonomy" id="280463"/>
    <lineage>
        <taxon>Eukaryota</taxon>
        <taxon>Haptista</taxon>
        <taxon>Haptophyta</taxon>
        <taxon>Prymnesiophyceae</taxon>
        <taxon>Isochrysidales</taxon>
        <taxon>Noelaerhabdaceae</taxon>
        <taxon>Emiliania</taxon>
    </lineage>
</organism>
<evidence type="ECO:0000313" key="3">
    <source>
        <dbReference type="Proteomes" id="UP000013827"/>
    </source>
</evidence>
<dbReference type="GeneID" id="17273042"/>
<protein>
    <recommendedName>
        <fullName evidence="4">DNA helicase</fullName>
    </recommendedName>
</protein>
<keyword evidence="3" id="KW-1185">Reference proteome</keyword>
<evidence type="ECO:0008006" key="4">
    <source>
        <dbReference type="Google" id="ProtNLM"/>
    </source>
</evidence>
<accession>A0A0D3JVG2</accession>
<sequence>MSDTEDDLAEEAFAHEQELLAREAALAAAEAAQEAAEAEEAERQAKRARHGDAAGSWERASRTQCGGWLERVKVPVGCKETKGKWAFQTCCWRDARFECIELQKCYRTGDPILLNALHELRRGHASHPAVQRLVQATQRPLPPRGDGIKPTVLYATKKAVEAENRDELRRLDPVTEHVYKALDCEEPDLDSHPPPDPNPNISPSERRKFAENCAAPDELQLRLGAQVMLIKNEVVSLAADVDPACRRAAHRSRLDWAAATDEETSRTYYYRVSNPSEAQPLWWHAVLDPRLPAGWKDLYRRQPHFRRWEPRKPYPVDGDGSALPGYGFLSYTPDEHTREEP</sequence>
<name>A0A0D3JVG2_EMIH1</name>
<dbReference type="Proteomes" id="UP000013827">
    <property type="component" value="Unassembled WGS sequence"/>
</dbReference>
<dbReference type="STRING" id="2903.R1CXT1"/>
<evidence type="ECO:0000313" key="2">
    <source>
        <dbReference type="EnsemblProtists" id="EOD27497"/>
    </source>
</evidence>
<dbReference type="AlphaFoldDB" id="A0A0D3JVG2"/>
<dbReference type="PaxDb" id="2903-EOD27497"/>
<feature type="compositionally biased region" description="Basic and acidic residues" evidence="1">
    <location>
        <begin position="184"/>
        <end position="193"/>
    </location>
</feature>
<dbReference type="KEGG" id="ehx:EMIHUDRAFT_235713"/>
<dbReference type="HOGENOM" id="CLU_814895_0_0_1"/>
<reference evidence="2" key="2">
    <citation type="submission" date="2024-10" db="UniProtKB">
        <authorList>
            <consortium name="EnsemblProtists"/>
        </authorList>
    </citation>
    <scope>IDENTIFICATION</scope>
</reference>
<feature type="region of interest" description="Disordered" evidence="1">
    <location>
        <begin position="31"/>
        <end position="59"/>
    </location>
</feature>
<dbReference type="EnsemblProtists" id="EOD27497">
    <property type="protein sequence ID" value="EOD27497"/>
    <property type="gene ID" value="EMIHUDRAFT_235713"/>
</dbReference>
<feature type="region of interest" description="Disordered" evidence="1">
    <location>
        <begin position="184"/>
        <end position="205"/>
    </location>
</feature>